<dbReference type="GO" id="GO:0005524">
    <property type="term" value="F:ATP binding"/>
    <property type="evidence" value="ECO:0007669"/>
    <property type="project" value="UniProtKB-UniRule"/>
</dbReference>
<dbReference type="HAMAP" id="MF_00109">
    <property type="entry name" value="Shikimate_kinase"/>
    <property type="match status" value="1"/>
</dbReference>
<keyword evidence="2 7" id="KW-0808">Transferase</keyword>
<keyword evidence="6 7" id="KW-0057">Aromatic amino acid biosynthesis</keyword>
<comment type="caution">
    <text evidence="7">Lacks conserved residue(s) required for the propagation of feature annotation.</text>
</comment>
<dbReference type="Gene3D" id="3.40.50.300">
    <property type="entry name" value="P-loop containing nucleotide triphosphate hydrolases"/>
    <property type="match status" value="1"/>
</dbReference>
<evidence type="ECO:0000256" key="3">
    <source>
        <dbReference type="ARBA" id="ARBA00022741"/>
    </source>
</evidence>
<keyword evidence="4 7" id="KW-0418">Kinase</keyword>
<dbReference type="EC" id="2.7.1.71" evidence="7"/>
<feature type="binding site" evidence="7">
    <location>
        <position position="93"/>
    </location>
    <ligand>
        <name>substrate</name>
    </ligand>
</feature>
<sequence>MIEHYLSKRMETVKKNIILIGFMGVGKGTTARAYAKKYGIYNIDTDDLIESKENRSIPRIFKKKGEAYFRRLEQETADWIECCVDGTLISCGGGFYQVDNLKKLGTVVLLDASYDWIYHRLSSAKNAKKKLAKRPLFSEPKKAKKLYEKREKAYRKVADLIVNVEGKSMDEILTEIHEGVEQLQKRKGVRS</sequence>
<comment type="catalytic activity">
    <reaction evidence="7">
        <text>shikimate + ATP = 3-phosphoshikimate + ADP + H(+)</text>
        <dbReference type="Rhea" id="RHEA:13121"/>
        <dbReference type="ChEBI" id="CHEBI:15378"/>
        <dbReference type="ChEBI" id="CHEBI:30616"/>
        <dbReference type="ChEBI" id="CHEBI:36208"/>
        <dbReference type="ChEBI" id="CHEBI:145989"/>
        <dbReference type="ChEBI" id="CHEBI:456216"/>
        <dbReference type="EC" id="2.7.1.71"/>
    </reaction>
</comment>
<dbReference type="KEGG" id="nsa:Nitsa_1954"/>
<evidence type="ECO:0000256" key="1">
    <source>
        <dbReference type="ARBA" id="ARBA00022605"/>
    </source>
</evidence>
<evidence type="ECO:0000313" key="8">
    <source>
        <dbReference type="EMBL" id="ADV47197.1"/>
    </source>
</evidence>
<dbReference type="HOGENOM" id="CLU_057607_4_0_7"/>
<feature type="binding site" evidence="7">
    <location>
        <begin position="24"/>
        <end position="29"/>
    </location>
    <ligand>
        <name>ATP</name>
        <dbReference type="ChEBI" id="CHEBI:30616"/>
    </ligand>
</feature>
<comment type="subcellular location">
    <subcellularLocation>
        <location evidence="7">Cytoplasm</location>
    </subcellularLocation>
</comment>
<keyword evidence="5 7" id="KW-0067">ATP-binding</keyword>
<evidence type="ECO:0000256" key="6">
    <source>
        <dbReference type="ARBA" id="ARBA00023141"/>
    </source>
</evidence>
<dbReference type="Pfam" id="PF01202">
    <property type="entry name" value="SKI"/>
    <property type="match status" value="1"/>
</dbReference>
<dbReference type="GO" id="GO:0008652">
    <property type="term" value="P:amino acid biosynthetic process"/>
    <property type="evidence" value="ECO:0007669"/>
    <property type="project" value="UniProtKB-KW"/>
</dbReference>
<keyword evidence="7" id="KW-0963">Cytoplasm</keyword>
<dbReference type="GO" id="GO:0000287">
    <property type="term" value="F:magnesium ion binding"/>
    <property type="evidence" value="ECO:0007669"/>
    <property type="project" value="UniProtKB-UniRule"/>
</dbReference>
<comment type="pathway">
    <text evidence="7">Metabolic intermediate biosynthesis; chorismate biosynthesis; chorismate from D-erythrose 4-phosphate and phosphoenolpyruvate: step 5/7.</text>
</comment>
<reference evidence="9" key="2">
    <citation type="submission" date="2011-01" db="EMBL/GenBank/DDBJ databases">
        <title>The complete genome of Nitratifractor salsuginis DSM 16511.</title>
        <authorList>
            <consortium name="US DOE Joint Genome Institute (JGI-PGF)"/>
            <person name="Lucas S."/>
            <person name="Copeland A."/>
            <person name="Lapidus A."/>
            <person name="Bruce D."/>
            <person name="Goodwin L."/>
            <person name="Pitluck S."/>
            <person name="Kyrpides N."/>
            <person name="Mavromatis K."/>
            <person name="Ivanova N."/>
            <person name="Mikhailova N."/>
            <person name="Zeytun A."/>
            <person name="Detter J.C."/>
            <person name="Tapia R."/>
            <person name="Han C."/>
            <person name="Land M."/>
            <person name="Hauser L."/>
            <person name="Markowitz V."/>
            <person name="Cheng J.-F."/>
            <person name="Hugenholtz P."/>
            <person name="Woyke T."/>
            <person name="Wu D."/>
            <person name="Tindall B."/>
            <person name="Schuetze A."/>
            <person name="Brambilla E."/>
            <person name="Klenk H.-P."/>
            <person name="Eisen J.A."/>
        </authorList>
    </citation>
    <scope>NUCLEOTIDE SEQUENCE [LARGE SCALE GENOMIC DNA]</scope>
    <source>
        <strain evidence="9">DSM 16511 / JCM 12458 / E9I37-1</strain>
    </source>
</reference>
<comment type="cofactor">
    <cofactor evidence="7">
        <name>Mg(2+)</name>
        <dbReference type="ChEBI" id="CHEBI:18420"/>
    </cofactor>
    <text evidence="7">Binds 1 Mg(2+) ion per subunit.</text>
</comment>
<dbReference type="InterPro" id="IPR027417">
    <property type="entry name" value="P-loop_NTPase"/>
</dbReference>
<dbReference type="GO" id="GO:0004765">
    <property type="term" value="F:shikimate kinase activity"/>
    <property type="evidence" value="ECO:0007669"/>
    <property type="project" value="UniProtKB-UniRule"/>
</dbReference>
<organism evidence="8 9">
    <name type="scientific">Nitratifractor salsuginis (strain DSM 16511 / JCM 12458 / E9I37-1)</name>
    <dbReference type="NCBI Taxonomy" id="749222"/>
    <lineage>
        <taxon>Bacteria</taxon>
        <taxon>Pseudomonadati</taxon>
        <taxon>Campylobacterota</taxon>
        <taxon>Epsilonproteobacteria</taxon>
        <taxon>Campylobacterales</taxon>
        <taxon>Sulfurovaceae</taxon>
        <taxon>Nitratifractor</taxon>
    </lineage>
</organism>
<dbReference type="UniPathway" id="UPA00053">
    <property type="reaction ID" value="UER00088"/>
</dbReference>
<comment type="subunit">
    <text evidence="7">Monomer.</text>
</comment>
<comment type="function">
    <text evidence="7">Catalyzes the specific phosphorylation of the 3-hydroxyl group of shikimic acid using ATP as a cosubstrate.</text>
</comment>
<dbReference type="CDD" id="cd00464">
    <property type="entry name" value="SK"/>
    <property type="match status" value="1"/>
</dbReference>
<dbReference type="AlphaFoldDB" id="E6X2J2"/>
<name>E6X2J2_NITSE</name>
<dbReference type="eggNOG" id="COG0703">
    <property type="taxonomic scope" value="Bacteria"/>
</dbReference>
<dbReference type="STRING" id="749222.Nitsa_1954"/>
<reference evidence="8 9" key="1">
    <citation type="journal article" date="2011" name="Stand. Genomic Sci.">
        <title>Complete genome sequence of Nitratifractor salsuginis type strain (E9I37-1).</title>
        <authorList>
            <person name="Anderson I."/>
            <person name="Sikorski J."/>
            <person name="Zeytun A."/>
            <person name="Nolan M."/>
            <person name="Lapidus A."/>
            <person name="Lucas S."/>
            <person name="Hammon N."/>
            <person name="Deshpande S."/>
            <person name="Cheng J.F."/>
            <person name="Tapia R."/>
            <person name="Han C."/>
            <person name="Goodwin L."/>
            <person name="Pitluck S."/>
            <person name="Liolios K."/>
            <person name="Pagani I."/>
            <person name="Ivanova N."/>
            <person name="Huntemann M."/>
            <person name="Mavromatis K."/>
            <person name="Ovchinikova G."/>
            <person name="Pati A."/>
            <person name="Chen A."/>
            <person name="Palaniappan K."/>
            <person name="Land M."/>
            <person name="Hauser L."/>
            <person name="Brambilla E.M."/>
            <person name="Ngatchou-Djao O.D."/>
            <person name="Rohde M."/>
            <person name="Tindall B.J."/>
            <person name="Goker M."/>
            <person name="Detter J.C."/>
            <person name="Woyke T."/>
            <person name="Bristow J."/>
            <person name="Eisen J.A."/>
            <person name="Markowitz V."/>
            <person name="Hugenholtz P."/>
            <person name="Klenk H.P."/>
            <person name="Kyrpides N.C."/>
        </authorList>
    </citation>
    <scope>NUCLEOTIDE SEQUENCE [LARGE SCALE GENOMIC DNA]</scope>
    <source>
        <strain evidence="9">DSM 16511 / JCM 12458 / E9I37-1</strain>
    </source>
</reference>
<protein>
    <recommendedName>
        <fullName evidence="7">Shikimate kinase</fullName>
        <shortName evidence="7">SK</shortName>
        <ecNumber evidence="7">2.7.1.71</ecNumber>
    </recommendedName>
</protein>
<evidence type="ECO:0000313" key="9">
    <source>
        <dbReference type="Proteomes" id="UP000008633"/>
    </source>
</evidence>
<accession>E6X2J2</accession>
<dbReference type="PANTHER" id="PTHR21087:SF16">
    <property type="entry name" value="SHIKIMATE KINASE 1, CHLOROPLASTIC"/>
    <property type="match status" value="1"/>
</dbReference>
<feature type="binding site" evidence="7">
    <location>
        <position position="134"/>
    </location>
    <ligand>
        <name>ATP</name>
        <dbReference type="ChEBI" id="CHEBI:30616"/>
    </ligand>
</feature>
<gene>
    <name evidence="7" type="primary">aroK</name>
    <name evidence="8" type="ordered locus">Nitsa_1954</name>
</gene>
<evidence type="ECO:0000256" key="5">
    <source>
        <dbReference type="ARBA" id="ARBA00022840"/>
    </source>
</evidence>
<evidence type="ECO:0000256" key="2">
    <source>
        <dbReference type="ARBA" id="ARBA00022679"/>
    </source>
</evidence>
<dbReference type="PANTHER" id="PTHR21087">
    <property type="entry name" value="SHIKIMATE KINASE"/>
    <property type="match status" value="1"/>
</dbReference>
<dbReference type="GO" id="GO:0009073">
    <property type="term" value="P:aromatic amino acid family biosynthetic process"/>
    <property type="evidence" value="ECO:0007669"/>
    <property type="project" value="UniProtKB-KW"/>
</dbReference>
<feature type="binding site" evidence="7">
    <location>
        <position position="150"/>
    </location>
    <ligand>
        <name>substrate</name>
    </ligand>
</feature>
<dbReference type="GO" id="GO:0005829">
    <property type="term" value="C:cytosol"/>
    <property type="evidence" value="ECO:0007669"/>
    <property type="project" value="TreeGrafter"/>
</dbReference>
<proteinExistence type="inferred from homology"/>
<comment type="similarity">
    <text evidence="7">Belongs to the shikimate kinase family.</text>
</comment>
<keyword evidence="1 7" id="KW-0028">Amino-acid biosynthesis</keyword>
<keyword evidence="7" id="KW-0460">Magnesium</keyword>
<keyword evidence="3 7" id="KW-0547">Nucleotide-binding</keyword>
<dbReference type="InterPro" id="IPR000623">
    <property type="entry name" value="Shikimate_kinase/TSH1"/>
</dbReference>
<dbReference type="GO" id="GO:0009423">
    <property type="term" value="P:chorismate biosynthetic process"/>
    <property type="evidence" value="ECO:0007669"/>
    <property type="project" value="UniProtKB-UniRule"/>
</dbReference>
<dbReference type="Proteomes" id="UP000008633">
    <property type="component" value="Chromosome"/>
</dbReference>
<feature type="binding site" evidence="7">
    <location>
        <position position="46"/>
    </location>
    <ligand>
        <name>substrate</name>
    </ligand>
</feature>
<dbReference type="EMBL" id="CP002452">
    <property type="protein sequence ID" value="ADV47197.1"/>
    <property type="molecule type" value="Genomic_DNA"/>
</dbReference>
<dbReference type="PRINTS" id="PR01100">
    <property type="entry name" value="SHIKIMTKNASE"/>
</dbReference>
<feature type="binding site" evidence="7">
    <location>
        <position position="70"/>
    </location>
    <ligand>
        <name>substrate</name>
    </ligand>
</feature>
<dbReference type="SUPFAM" id="SSF52540">
    <property type="entry name" value="P-loop containing nucleoside triphosphate hydrolases"/>
    <property type="match status" value="1"/>
</dbReference>
<evidence type="ECO:0000256" key="7">
    <source>
        <dbReference type="HAMAP-Rule" id="MF_00109"/>
    </source>
</evidence>
<dbReference type="InterPro" id="IPR031322">
    <property type="entry name" value="Shikimate/glucono_kinase"/>
</dbReference>
<evidence type="ECO:0000256" key="4">
    <source>
        <dbReference type="ARBA" id="ARBA00022777"/>
    </source>
</evidence>
<keyword evidence="7" id="KW-0479">Metal-binding</keyword>
<keyword evidence="9" id="KW-1185">Reference proteome</keyword>